<dbReference type="OrthoDB" id="9895142at2"/>
<protein>
    <recommendedName>
        <fullName evidence="4">Lipoprotein</fullName>
    </recommendedName>
</protein>
<keyword evidence="1" id="KW-0732">Signal</keyword>
<evidence type="ECO:0000313" key="2">
    <source>
        <dbReference type="EMBL" id="SDD27837.1"/>
    </source>
</evidence>
<name>A0A1G6THD6_9PROT</name>
<proteinExistence type="predicted"/>
<organism evidence="2 3">
    <name type="scientific">Kordiimonas lacus</name>
    <dbReference type="NCBI Taxonomy" id="637679"/>
    <lineage>
        <taxon>Bacteria</taxon>
        <taxon>Pseudomonadati</taxon>
        <taxon>Pseudomonadota</taxon>
        <taxon>Alphaproteobacteria</taxon>
        <taxon>Kordiimonadales</taxon>
        <taxon>Kordiimonadaceae</taxon>
        <taxon>Kordiimonas</taxon>
    </lineage>
</organism>
<dbReference type="PROSITE" id="PS51257">
    <property type="entry name" value="PROKAR_LIPOPROTEIN"/>
    <property type="match status" value="1"/>
</dbReference>
<evidence type="ECO:0000313" key="3">
    <source>
        <dbReference type="Proteomes" id="UP000183685"/>
    </source>
</evidence>
<feature type="signal peptide" evidence="1">
    <location>
        <begin position="1"/>
        <end position="19"/>
    </location>
</feature>
<sequence>MKFHLPIVLGLSLMLTACGSDTPTVSDGEDFEASLAAVVASEPDGKRLPLAMKVIERRAGTDAIAASDSVIDAFDAALFPAGNERLDGYAKQVLGPDYMLELHEYRLQQQMRGNFLSKGEELNYRTERRKRYEEAKKRALYADTLYRKWLSGLTAEDILPLGARMLREEQAAELAAFDERVQKLDGKIKALKDDAKASEVFLKQVEVGFPPEGVSRRNDPVPVRVVNRSQKNLATITLQVIAVGANTRTPMQQLHTYRIDVPAGAMKVFRTHDFMKWALDIQASGNLPGAPFDSYDLAIVAATTDQGEVFNTDVEPDLEKLDFEMRTLGEDRHALVEKHRQELARLEVAS</sequence>
<feature type="chain" id="PRO_5010266969" description="Lipoprotein" evidence="1">
    <location>
        <begin position="20"/>
        <end position="350"/>
    </location>
</feature>
<reference evidence="2 3" key="1">
    <citation type="submission" date="2016-10" db="EMBL/GenBank/DDBJ databases">
        <authorList>
            <person name="de Groot N.N."/>
        </authorList>
    </citation>
    <scope>NUCLEOTIDE SEQUENCE [LARGE SCALE GENOMIC DNA]</scope>
    <source>
        <strain evidence="2 3">CGMCC 1.9109</strain>
    </source>
</reference>
<gene>
    <name evidence="2" type="ORF">SAMN04488071_0220</name>
</gene>
<evidence type="ECO:0008006" key="4">
    <source>
        <dbReference type="Google" id="ProtNLM"/>
    </source>
</evidence>
<dbReference type="AlphaFoldDB" id="A0A1G6THD6"/>
<dbReference type="Proteomes" id="UP000183685">
    <property type="component" value="Unassembled WGS sequence"/>
</dbReference>
<keyword evidence="3" id="KW-1185">Reference proteome</keyword>
<evidence type="ECO:0000256" key="1">
    <source>
        <dbReference type="SAM" id="SignalP"/>
    </source>
</evidence>
<dbReference type="STRING" id="637679.GCA_001550055_00669"/>
<dbReference type="RefSeq" id="WP_068308822.1">
    <property type="nucleotide sequence ID" value="NZ_FNAK01000001.1"/>
</dbReference>
<accession>A0A1G6THD6</accession>
<dbReference type="EMBL" id="FNAK01000001">
    <property type="protein sequence ID" value="SDD27837.1"/>
    <property type="molecule type" value="Genomic_DNA"/>
</dbReference>